<gene>
    <name evidence="1" type="ORF">DBX24_06555</name>
</gene>
<reference evidence="1 2" key="1">
    <citation type="submission" date="2018-04" db="EMBL/GenBank/DDBJ databases">
        <title>Characteristic and Complete Genome Sequencing of A Novel Member of Infective Endocarditis Causative Bacteria: Bergeyella cardium QL-PH.</title>
        <authorList>
            <person name="Pan H."/>
            <person name="Sun E."/>
            <person name="Zhang Y."/>
        </authorList>
    </citation>
    <scope>NUCLEOTIDE SEQUENCE [LARGE SCALE GENOMIC DNA]</scope>
    <source>
        <strain evidence="1 2">HPQL</strain>
    </source>
</reference>
<dbReference type="Proteomes" id="UP000464318">
    <property type="component" value="Chromosome"/>
</dbReference>
<dbReference type="OrthoDB" id="7067748at2"/>
<evidence type="ECO:0000313" key="1">
    <source>
        <dbReference type="EMBL" id="QHN65565.1"/>
    </source>
</evidence>
<sequence>MTMTKEILQELDYIKSDKFRLGEYIYMAMALVGEQKVCIAVAYKIDYCIKKAEQFATSVPQIKFAYINKVKVGELKACKRFEIN</sequence>
<accession>A0A6P1QUZ9</accession>
<keyword evidence="2" id="KW-1185">Reference proteome</keyword>
<organism evidence="1 2">
    <name type="scientific">Bergeyella cardium</name>
    <dbReference type="NCBI Taxonomy" id="1585976"/>
    <lineage>
        <taxon>Bacteria</taxon>
        <taxon>Pseudomonadati</taxon>
        <taxon>Bacteroidota</taxon>
        <taxon>Flavobacteriia</taxon>
        <taxon>Flavobacteriales</taxon>
        <taxon>Weeksellaceae</taxon>
        <taxon>Bergeyella</taxon>
    </lineage>
</organism>
<evidence type="ECO:0000313" key="2">
    <source>
        <dbReference type="Proteomes" id="UP000464318"/>
    </source>
</evidence>
<dbReference type="AlphaFoldDB" id="A0A6P1QUZ9"/>
<dbReference type="KEGG" id="bcad:DBX24_06555"/>
<dbReference type="EMBL" id="CP029149">
    <property type="protein sequence ID" value="QHN65565.1"/>
    <property type="molecule type" value="Genomic_DNA"/>
</dbReference>
<proteinExistence type="predicted"/>
<name>A0A6P1QUZ9_9FLAO</name>
<protein>
    <submittedName>
        <fullName evidence="1">Uncharacterized protein</fullName>
    </submittedName>
</protein>